<reference evidence="4 5" key="1">
    <citation type="submission" date="2024-04" db="EMBL/GenBank/DDBJ databases">
        <authorList>
            <person name="Waldvogel A.-M."/>
            <person name="Schoenle A."/>
        </authorList>
    </citation>
    <scope>NUCLEOTIDE SEQUENCE [LARGE SCALE GENOMIC DNA]</scope>
</reference>
<gene>
    <name evidence="4" type="ORF">KC01_LOCUS20352</name>
</gene>
<keyword evidence="2" id="KW-0732">Signal</keyword>
<dbReference type="InterPro" id="IPR001507">
    <property type="entry name" value="ZP_dom"/>
</dbReference>
<evidence type="ECO:0000256" key="2">
    <source>
        <dbReference type="SAM" id="SignalP"/>
    </source>
</evidence>
<keyword evidence="5" id="KW-1185">Reference proteome</keyword>
<evidence type="ECO:0000256" key="1">
    <source>
        <dbReference type="SAM" id="MobiDB-lite"/>
    </source>
</evidence>
<dbReference type="PROSITE" id="PS51034">
    <property type="entry name" value="ZP_2"/>
    <property type="match status" value="1"/>
</dbReference>
<accession>A0AAV2KLZ5</accession>
<dbReference type="PANTHER" id="PTHR47130">
    <property type="entry name" value="SI:DKEY-19B23.11-RELATED"/>
    <property type="match status" value="1"/>
</dbReference>
<feature type="domain" description="ZP" evidence="3">
    <location>
        <begin position="593"/>
        <end position="767"/>
    </location>
</feature>
<name>A0AAV2KLZ5_KNICA</name>
<dbReference type="AlphaFoldDB" id="A0AAV2KLZ5"/>
<proteinExistence type="predicted"/>
<dbReference type="InterPro" id="IPR055356">
    <property type="entry name" value="ZP-N"/>
</dbReference>
<evidence type="ECO:0000259" key="3">
    <source>
        <dbReference type="PROSITE" id="PS51034"/>
    </source>
</evidence>
<dbReference type="PANTHER" id="PTHR47130:SF6">
    <property type="entry name" value="EGG ENVELOPE GLYCOPROTEIN-LIKE PRECURSOR"/>
    <property type="match status" value="1"/>
</dbReference>
<dbReference type="Pfam" id="PF23344">
    <property type="entry name" value="ZP-N"/>
    <property type="match status" value="1"/>
</dbReference>
<evidence type="ECO:0000313" key="4">
    <source>
        <dbReference type="EMBL" id="CAL1590912.1"/>
    </source>
</evidence>
<dbReference type="Proteomes" id="UP001497482">
    <property type="component" value="Chromosome 19"/>
</dbReference>
<evidence type="ECO:0000313" key="5">
    <source>
        <dbReference type="Proteomes" id="UP001497482"/>
    </source>
</evidence>
<organism evidence="4 5">
    <name type="scientific">Knipowitschia caucasica</name>
    <name type="common">Caucasian dwarf goby</name>
    <name type="synonym">Pomatoschistus caucasicus</name>
    <dbReference type="NCBI Taxonomy" id="637954"/>
    <lineage>
        <taxon>Eukaryota</taxon>
        <taxon>Metazoa</taxon>
        <taxon>Chordata</taxon>
        <taxon>Craniata</taxon>
        <taxon>Vertebrata</taxon>
        <taxon>Euteleostomi</taxon>
        <taxon>Actinopterygii</taxon>
        <taxon>Neopterygii</taxon>
        <taxon>Teleostei</taxon>
        <taxon>Neoteleostei</taxon>
        <taxon>Acanthomorphata</taxon>
        <taxon>Gobiaria</taxon>
        <taxon>Gobiiformes</taxon>
        <taxon>Gobioidei</taxon>
        <taxon>Gobiidae</taxon>
        <taxon>Gobiinae</taxon>
        <taxon>Knipowitschia</taxon>
    </lineage>
</organism>
<feature type="region of interest" description="Disordered" evidence="1">
    <location>
        <begin position="714"/>
        <end position="736"/>
    </location>
</feature>
<feature type="signal peptide" evidence="2">
    <location>
        <begin position="1"/>
        <end position="17"/>
    </location>
</feature>
<feature type="chain" id="PRO_5043999337" description="ZP domain-containing protein" evidence="2">
    <location>
        <begin position="18"/>
        <end position="767"/>
    </location>
</feature>
<protein>
    <recommendedName>
        <fullName evidence="3">ZP domain-containing protein</fullName>
    </recommendedName>
</protein>
<dbReference type="InterPro" id="IPR058876">
    <property type="entry name" value="Ig-like_ZP"/>
</dbReference>
<dbReference type="Pfam" id="PF26562">
    <property type="entry name" value="Ig-like"/>
    <property type="match status" value="1"/>
</dbReference>
<sequence length="767" mass="86243">MAIVFYLSLLFYLVVYATTKYAIIPHGVSMTCHQRYFMISVNQHLVGKNISFEAVDGNGSYSITEEYANKCGYSLRTIHFKNRVQLRASYFSCHTDEVDKMYTFSFNLVAHDKEDKVTHALNRTCAPSLPWSLREVTCEVNYMEVSVRSEIACPTATRRNDWDNLKLAHGNSSADWQVTFQNGGEQFPPTSINEALGEGYVFDLTSDRLVFRTPYGQPHSFTSVIDGVPVEVVHATLFSRQSWLVLLVDLVAACSVYKATFEDEGYMSWETPDVMYPGLHTTHLSFGLDGNLMQPAVAKTKGYVIEKYNNTVEIGIPYDAAGSDRKSVVSGGLYESYSYDFYMEQLSVDEDGIETRLRTHRTMRTPLLMRTLLDENRTVLQEKHFTIYLGDIPQDVELISLTLNEQIFQVPFTNISAFSLVKVVHPNDTHGYSLKVPFYNSPVIQQFSTDNIEFKLYINYTLMVTPENNPFQHKAFFMATIPDLDPPQFDASCSESLISFKLAHKPSNSKWEFTVGSDPLTPELASSHGFAMSNNSQALQFDVPLLSDGYDNKNFSLQGFEGTFEIYVRDRETSQIQSSTVKSCPFLIDELLVCSTDMKMVALVNLTLAVVSGEVPANMTLRDRKCGPRQSDDTKALFTFPMNGCGSTVKLGKGTVTYENEVLYSEKFVSEDADRVFLQCTYPVMSLHRLFSVKGFESDTPGVGRIIHTSESAAGLPSTKAPVSQPQPHPRPHSSSRYIKFSEFKTQQLKLGGLGGVRALRNKKRLT</sequence>
<dbReference type="EMBL" id="OZ035841">
    <property type="protein sequence ID" value="CAL1590912.1"/>
    <property type="molecule type" value="Genomic_DNA"/>
</dbReference>
<dbReference type="Gene3D" id="2.60.40.3210">
    <property type="entry name" value="Zona pellucida, ZP-N domain"/>
    <property type="match status" value="1"/>
</dbReference>